<comment type="caution">
    <text evidence="1">The sequence shown here is derived from an EMBL/GenBank/DDBJ whole genome shotgun (WGS) entry which is preliminary data.</text>
</comment>
<accession>A0AAN9E805</accession>
<proteinExistence type="predicted"/>
<organism evidence="1 2">
    <name type="scientific">Crotalaria pallida</name>
    <name type="common">Smooth rattlebox</name>
    <name type="synonym">Crotalaria striata</name>
    <dbReference type="NCBI Taxonomy" id="3830"/>
    <lineage>
        <taxon>Eukaryota</taxon>
        <taxon>Viridiplantae</taxon>
        <taxon>Streptophyta</taxon>
        <taxon>Embryophyta</taxon>
        <taxon>Tracheophyta</taxon>
        <taxon>Spermatophyta</taxon>
        <taxon>Magnoliopsida</taxon>
        <taxon>eudicotyledons</taxon>
        <taxon>Gunneridae</taxon>
        <taxon>Pentapetalae</taxon>
        <taxon>rosids</taxon>
        <taxon>fabids</taxon>
        <taxon>Fabales</taxon>
        <taxon>Fabaceae</taxon>
        <taxon>Papilionoideae</taxon>
        <taxon>50 kb inversion clade</taxon>
        <taxon>genistoids sensu lato</taxon>
        <taxon>core genistoids</taxon>
        <taxon>Crotalarieae</taxon>
        <taxon>Crotalaria</taxon>
    </lineage>
</organism>
<dbReference type="Proteomes" id="UP001372338">
    <property type="component" value="Unassembled WGS sequence"/>
</dbReference>
<name>A0AAN9E805_CROPI</name>
<dbReference type="EMBL" id="JAYWIO010000008">
    <property type="protein sequence ID" value="KAK7245290.1"/>
    <property type="molecule type" value="Genomic_DNA"/>
</dbReference>
<dbReference type="AlphaFoldDB" id="A0AAN9E805"/>
<evidence type="ECO:0000313" key="2">
    <source>
        <dbReference type="Proteomes" id="UP001372338"/>
    </source>
</evidence>
<keyword evidence="2" id="KW-1185">Reference proteome</keyword>
<gene>
    <name evidence="1" type="ORF">RIF29_40129</name>
</gene>
<evidence type="ECO:0000313" key="1">
    <source>
        <dbReference type="EMBL" id="KAK7245290.1"/>
    </source>
</evidence>
<protein>
    <submittedName>
        <fullName evidence="1">Uncharacterized protein</fullName>
    </submittedName>
</protein>
<sequence length="110" mass="12454">MEALYRPAMKVASFFFNYNTDLHRPAMEAASVMHTIHPPPSNSNNHQIQISQHLIQAPNHYFTQDTIGSIATLPITHKKSDDDDKQKIVHLSRSNNALELLIIASRQLPL</sequence>
<reference evidence="1 2" key="1">
    <citation type="submission" date="2024-01" db="EMBL/GenBank/DDBJ databases">
        <title>The genomes of 5 underutilized Papilionoideae crops provide insights into root nodulation and disease resistanc.</title>
        <authorList>
            <person name="Yuan L."/>
        </authorList>
    </citation>
    <scope>NUCLEOTIDE SEQUENCE [LARGE SCALE GENOMIC DNA]</scope>
    <source>
        <strain evidence="1">ZHUSHIDOU_FW_LH</strain>
        <tissue evidence="1">Leaf</tissue>
    </source>
</reference>